<dbReference type="CDD" id="cd07018">
    <property type="entry name" value="S49_SppA_67K_type"/>
    <property type="match status" value="1"/>
</dbReference>
<dbReference type="NCBIfam" id="TIGR00706">
    <property type="entry name" value="SppA_dom"/>
    <property type="match status" value="1"/>
</dbReference>
<dbReference type="RefSeq" id="WP_345031581.1">
    <property type="nucleotide sequence ID" value="NZ_BAABEY010000032.1"/>
</dbReference>
<keyword evidence="10" id="KW-1185">Reference proteome</keyword>
<comment type="similarity">
    <text evidence="2">Belongs to the peptidase S49 family.</text>
</comment>
<keyword evidence="7" id="KW-0812">Transmembrane</keyword>
<dbReference type="CDD" id="cd07023">
    <property type="entry name" value="S49_Sppa_N_C"/>
    <property type="match status" value="1"/>
</dbReference>
<keyword evidence="5" id="KW-0720">Serine protease</keyword>
<accession>A0ABP8M6C5</accession>
<keyword evidence="3" id="KW-0645">Protease</keyword>
<evidence type="ECO:0000256" key="7">
    <source>
        <dbReference type="SAM" id="Phobius"/>
    </source>
</evidence>
<feature type="transmembrane region" description="Helical" evidence="7">
    <location>
        <begin position="7"/>
        <end position="33"/>
    </location>
</feature>
<dbReference type="InterPro" id="IPR047217">
    <property type="entry name" value="S49_SppA_67K_type_N"/>
</dbReference>
<evidence type="ECO:0000256" key="5">
    <source>
        <dbReference type="ARBA" id="ARBA00022825"/>
    </source>
</evidence>
<feature type="domain" description="Peptidase S49" evidence="8">
    <location>
        <begin position="372"/>
        <end position="522"/>
    </location>
</feature>
<comment type="caution">
    <text evidence="9">The sequence shown here is derived from an EMBL/GenBank/DDBJ whole genome shotgun (WGS) entry which is preliminary data.</text>
</comment>
<dbReference type="InterPro" id="IPR004634">
    <property type="entry name" value="Pept_S49_pIV"/>
</dbReference>
<dbReference type="PANTHER" id="PTHR33209">
    <property type="entry name" value="PROTEASE 4"/>
    <property type="match status" value="1"/>
</dbReference>
<dbReference type="Proteomes" id="UP001501508">
    <property type="component" value="Unassembled WGS sequence"/>
</dbReference>
<evidence type="ECO:0000256" key="2">
    <source>
        <dbReference type="ARBA" id="ARBA00008683"/>
    </source>
</evidence>
<keyword evidence="7" id="KW-1133">Transmembrane helix</keyword>
<feature type="domain" description="Peptidase S49" evidence="8">
    <location>
        <begin position="123"/>
        <end position="266"/>
    </location>
</feature>
<evidence type="ECO:0000259" key="8">
    <source>
        <dbReference type="Pfam" id="PF01343"/>
    </source>
</evidence>
<dbReference type="Gene3D" id="3.90.226.10">
    <property type="entry name" value="2-enoyl-CoA Hydratase, Chain A, domain 1"/>
    <property type="match status" value="3"/>
</dbReference>
<name>A0ABP8M6C5_9BACT</name>
<dbReference type="Pfam" id="PF01343">
    <property type="entry name" value="Peptidase_S49"/>
    <property type="match status" value="2"/>
</dbReference>
<evidence type="ECO:0000313" key="10">
    <source>
        <dbReference type="Proteomes" id="UP001501508"/>
    </source>
</evidence>
<dbReference type="InterPro" id="IPR029045">
    <property type="entry name" value="ClpP/crotonase-like_dom_sf"/>
</dbReference>
<dbReference type="EMBL" id="BAABEY010000032">
    <property type="protein sequence ID" value="GAA4444590.1"/>
    <property type="molecule type" value="Genomic_DNA"/>
</dbReference>
<dbReference type="PIRSF" id="PIRSF001217">
    <property type="entry name" value="Protease_4_SppA"/>
    <property type="match status" value="1"/>
</dbReference>
<protein>
    <submittedName>
        <fullName evidence="9">Signal peptide peptidase SppA</fullName>
    </submittedName>
</protein>
<dbReference type="NCBIfam" id="TIGR00705">
    <property type="entry name" value="SppA_67K"/>
    <property type="match status" value="1"/>
</dbReference>
<comment type="subcellular location">
    <subcellularLocation>
        <location evidence="1">Membrane</location>
    </subcellularLocation>
</comment>
<evidence type="ECO:0000256" key="4">
    <source>
        <dbReference type="ARBA" id="ARBA00022801"/>
    </source>
</evidence>
<reference evidence="10" key="1">
    <citation type="journal article" date="2019" name="Int. J. Syst. Evol. Microbiol.">
        <title>The Global Catalogue of Microorganisms (GCM) 10K type strain sequencing project: providing services to taxonomists for standard genome sequencing and annotation.</title>
        <authorList>
            <consortium name="The Broad Institute Genomics Platform"/>
            <consortium name="The Broad Institute Genome Sequencing Center for Infectious Disease"/>
            <person name="Wu L."/>
            <person name="Ma J."/>
        </authorList>
    </citation>
    <scope>NUCLEOTIDE SEQUENCE [LARGE SCALE GENOMIC DNA]</scope>
    <source>
        <strain evidence="10">JCM 31920</strain>
    </source>
</reference>
<dbReference type="InterPro" id="IPR002142">
    <property type="entry name" value="Peptidase_S49"/>
</dbReference>
<evidence type="ECO:0000256" key="1">
    <source>
        <dbReference type="ARBA" id="ARBA00004370"/>
    </source>
</evidence>
<dbReference type="SUPFAM" id="SSF52096">
    <property type="entry name" value="ClpP/crotonase"/>
    <property type="match status" value="2"/>
</dbReference>
<keyword evidence="4" id="KW-0378">Hydrolase</keyword>
<keyword evidence="6 7" id="KW-0472">Membrane</keyword>
<gene>
    <name evidence="9" type="primary">sppA</name>
    <name evidence="9" type="ORF">GCM10023091_35030</name>
</gene>
<dbReference type="InterPro" id="IPR004635">
    <property type="entry name" value="Pept_S49_SppA"/>
</dbReference>
<dbReference type="PANTHER" id="PTHR33209:SF1">
    <property type="entry name" value="PEPTIDASE S49 DOMAIN-CONTAINING PROTEIN"/>
    <property type="match status" value="1"/>
</dbReference>
<evidence type="ECO:0000256" key="6">
    <source>
        <dbReference type="ARBA" id="ARBA00023136"/>
    </source>
</evidence>
<dbReference type="Gene3D" id="6.20.330.10">
    <property type="match status" value="1"/>
</dbReference>
<proteinExistence type="inferred from homology"/>
<organism evidence="9 10">
    <name type="scientific">Ravibacter arvi</name>
    <dbReference type="NCBI Taxonomy" id="2051041"/>
    <lineage>
        <taxon>Bacteria</taxon>
        <taxon>Pseudomonadati</taxon>
        <taxon>Bacteroidota</taxon>
        <taxon>Cytophagia</taxon>
        <taxon>Cytophagales</taxon>
        <taxon>Spirosomataceae</taxon>
        <taxon>Ravibacter</taxon>
    </lineage>
</organism>
<evidence type="ECO:0000313" key="9">
    <source>
        <dbReference type="EMBL" id="GAA4444590.1"/>
    </source>
</evidence>
<dbReference type="InterPro" id="IPR047272">
    <property type="entry name" value="S49_SppA_C"/>
</dbReference>
<sequence>MLSFLKYVLATIVGLFLFMVLGFFVMVGIGALFSKSDTTVIEENTVLRLDLERPILEVVEEDPISEALAPFTGEIPSVGIKDLRDALKKASADGKIKGIYLKSGDPASGWAVLEEVRDALSEFKKSGKFIYAYSEGYSEKGYYLASVADAIYLSEFGDFEWNGLSVEYDFYKGTLDKLEIRPEVFRVGEFKSAVEPFLRSDMSEPSRKQASEMIGGINGHFLKQVSAARGISVDLLKGWADSLSIEKAADALQRKLVTNVGYYDEFEDDIKGKIGIEKDKKIKFVGVKKYLSSTSAGEEGDYNKRIAVVIADGEIVGAGASGDGVITAENLIKQLRKVRENDKVKAVVLRINSPGGSALASDLIWREVKLTAGKKPLIASMGNVAASGGYYIAMAADTIVAQPNTITGSIGIFGLMLNIEPFMKNKLGITFDRVTTNPHSDWPTATRSMTDFEKQKIQSSVEHGYDVFTAKAAQGRKMSQDELKKFAEGRVWSGIDAKQHNLVDVLGGLDQAITLAAGAAGLKEGEYRVRYFPESKDWREELISSLTGSDDEEALSKVLGPLAPYAKAYQRLQRMEGIQARLPFEMRIN</sequence>
<evidence type="ECO:0000256" key="3">
    <source>
        <dbReference type="ARBA" id="ARBA00022670"/>
    </source>
</evidence>